<evidence type="ECO:0000259" key="1">
    <source>
        <dbReference type="Pfam" id="PF22275"/>
    </source>
</evidence>
<reference evidence="2 3" key="1">
    <citation type="submission" date="2018-05" db="EMBL/GenBank/DDBJ databases">
        <title>Complete genome sequence of Pseudomonas kribbensis 46-2(T).</title>
        <authorList>
            <person name="Jeong H."/>
            <person name="Lee S.-G."/>
            <person name="Rha E."/>
            <person name="Kim H."/>
        </authorList>
    </citation>
    <scope>NUCLEOTIDE SEQUENCE [LARGE SCALE GENOMIC DNA]</scope>
    <source>
        <strain evidence="2 3">46-2</strain>
    </source>
</reference>
<name>A0A345RL60_9PSED</name>
<evidence type="ECO:0000313" key="3">
    <source>
        <dbReference type="Proteomes" id="UP000253720"/>
    </source>
</evidence>
<dbReference type="Proteomes" id="UP000253720">
    <property type="component" value="Chromosome"/>
</dbReference>
<evidence type="ECO:0000313" key="2">
    <source>
        <dbReference type="EMBL" id="AXI60026.1"/>
    </source>
</evidence>
<proteinExistence type="predicted"/>
<protein>
    <recommendedName>
        <fullName evidence="1">DUF6957 domain-containing protein</fullName>
    </recommendedName>
</protein>
<dbReference type="RefSeq" id="WP_114881578.1">
    <property type="nucleotide sequence ID" value="NZ_CP029608.1"/>
</dbReference>
<dbReference type="EMBL" id="CP029608">
    <property type="protein sequence ID" value="AXI60026.1"/>
    <property type="molecule type" value="Genomic_DNA"/>
</dbReference>
<dbReference type="AlphaFoldDB" id="A0A345RL60"/>
<accession>A0A345RL60</accession>
<dbReference type="KEGG" id="pke:DLD99_05930"/>
<gene>
    <name evidence="2" type="ORF">DLD99_05930</name>
</gene>
<organism evidence="2 3">
    <name type="scientific">Pseudomonas kribbensis</name>
    <dbReference type="NCBI Taxonomy" id="1628086"/>
    <lineage>
        <taxon>Bacteria</taxon>
        <taxon>Pseudomonadati</taxon>
        <taxon>Pseudomonadota</taxon>
        <taxon>Gammaproteobacteria</taxon>
        <taxon>Pseudomonadales</taxon>
        <taxon>Pseudomonadaceae</taxon>
        <taxon>Pseudomonas</taxon>
    </lineage>
</organism>
<dbReference type="Pfam" id="PF22275">
    <property type="entry name" value="DUF6957"/>
    <property type="match status" value="1"/>
</dbReference>
<keyword evidence="3" id="KW-1185">Reference proteome</keyword>
<feature type="domain" description="DUF6957" evidence="1">
    <location>
        <begin position="11"/>
        <end position="119"/>
    </location>
</feature>
<dbReference type="InterPro" id="IPR054232">
    <property type="entry name" value="DUF6957"/>
</dbReference>
<sequence>MHGGGEAINGFAKELSEAEVEALLNFPDKPFCILNGWRIIELDVDESYRASLLSDELTPYVLYAKEVIIYSTGKRRREDWVRSTFQRSLKLGYLFETSNTVYVLLGRGVRKKGSARAVMAIG</sequence>